<comment type="caution">
    <text evidence="4">The sequence shown here is derived from an EMBL/GenBank/DDBJ whole genome shotgun (WGS) entry which is preliminary data.</text>
</comment>
<reference evidence="4 5" key="1">
    <citation type="submission" date="2019-03" db="EMBL/GenBank/DDBJ databases">
        <title>Genomic Encyclopedia of Type Strains, Phase IV (KMG-IV): sequencing the most valuable type-strain genomes for metagenomic binning, comparative biology and taxonomic classification.</title>
        <authorList>
            <person name="Goeker M."/>
        </authorList>
    </citation>
    <scope>NUCLEOTIDE SEQUENCE [LARGE SCALE GENOMIC DNA]</scope>
    <source>
        <strain evidence="4 5">DSM 100451</strain>
    </source>
</reference>
<evidence type="ECO:0000313" key="4">
    <source>
        <dbReference type="EMBL" id="TCL53834.1"/>
    </source>
</evidence>
<feature type="region of interest" description="Disordered" evidence="1">
    <location>
        <begin position="84"/>
        <end position="124"/>
    </location>
</feature>
<dbReference type="Proteomes" id="UP000295184">
    <property type="component" value="Unassembled WGS sequence"/>
</dbReference>
<evidence type="ECO:0000256" key="1">
    <source>
        <dbReference type="SAM" id="MobiDB-lite"/>
    </source>
</evidence>
<keyword evidence="2" id="KW-0472">Membrane</keyword>
<dbReference type="STRING" id="1650663.GCA_001486665_00048"/>
<feature type="compositionally biased region" description="Low complexity" evidence="1">
    <location>
        <begin position="105"/>
        <end position="121"/>
    </location>
</feature>
<gene>
    <name evidence="4" type="ORF">EDD77_1267</name>
</gene>
<accession>A0A4R1QSL6</accession>
<keyword evidence="2" id="KW-0812">Transmembrane</keyword>
<dbReference type="RefSeq" id="WP_058962591.1">
    <property type="nucleotide sequence ID" value="NZ_CABKVM010000010.1"/>
</dbReference>
<evidence type="ECO:0000313" key="5">
    <source>
        <dbReference type="Proteomes" id="UP000295184"/>
    </source>
</evidence>
<evidence type="ECO:0000256" key="3">
    <source>
        <dbReference type="SAM" id="SignalP"/>
    </source>
</evidence>
<keyword evidence="2" id="KW-1133">Transmembrane helix</keyword>
<feature type="transmembrane region" description="Helical" evidence="2">
    <location>
        <begin position="378"/>
        <end position="400"/>
    </location>
</feature>
<dbReference type="EMBL" id="SLUM01000026">
    <property type="protein sequence ID" value="TCL53834.1"/>
    <property type="molecule type" value="Genomic_DNA"/>
</dbReference>
<sequence length="417" mass="45501">MVKPIKIGGSLVTMAALIFCFVQPVKAEDLPIDKASAAGATISEDVDIADNAKPDMSTDFFLYIPPDPITPDPNEPVGVIEIDRPGNGGKYGSTVEKPFPQTGGAESSTPPQETTTSPASSLVKTVSDTTPQKFLIENGKLYVLKAVNDSVIADPLQETRNYTGLSTKEVPESIEIESNGEKVTLSLRDVQYEEVATEVIEGSLDHGYTLYEPSAPETKEITYTDSSGMEMTVSAALVNTEQVEGYAWRDIEFPIRYYGNADYSIFQLDDTFIPYQDDAPYWEGTDGLVTRHLSLNSRQWKLTGSAWTSDWTGELLTGRSVRYGVLYGQMYAAHWVSHYEVPSGESGTATYTATATYTGDQDTTVIEAVYTAFASLPLLVGAAVGLLLLLIFIIVLLFLAKRKREDENGQRNTGDQG</sequence>
<dbReference type="AlphaFoldDB" id="A0A4R1QSL6"/>
<evidence type="ECO:0000256" key="2">
    <source>
        <dbReference type="SAM" id="Phobius"/>
    </source>
</evidence>
<keyword evidence="3" id="KW-0732">Signal</keyword>
<protein>
    <submittedName>
        <fullName evidence="4">Uncharacterized protein</fullName>
    </submittedName>
</protein>
<name>A0A4R1QSL6_9FIRM</name>
<organism evidence="4 5">
    <name type="scientific">Allofournierella massiliensis</name>
    <dbReference type="NCBI Taxonomy" id="1650663"/>
    <lineage>
        <taxon>Bacteria</taxon>
        <taxon>Bacillati</taxon>
        <taxon>Bacillota</taxon>
        <taxon>Clostridia</taxon>
        <taxon>Eubacteriales</taxon>
        <taxon>Oscillospiraceae</taxon>
        <taxon>Allofournierella</taxon>
    </lineage>
</organism>
<feature type="signal peptide" evidence="3">
    <location>
        <begin position="1"/>
        <end position="27"/>
    </location>
</feature>
<feature type="chain" id="PRO_5020930381" evidence="3">
    <location>
        <begin position="28"/>
        <end position="417"/>
    </location>
</feature>
<proteinExistence type="predicted"/>